<dbReference type="GO" id="GO:0005739">
    <property type="term" value="C:mitochondrion"/>
    <property type="evidence" value="ECO:0007669"/>
    <property type="project" value="TreeGrafter"/>
</dbReference>
<dbReference type="Gene3D" id="3.40.50.300">
    <property type="entry name" value="P-loop containing nucleotide triphosphate hydrolases"/>
    <property type="match status" value="1"/>
</dbReference>
<sequence>MPNTSCDFEAAGSADSLSLLQAGYFNLKRRAVGEYLGLIEPKAKKKPKAEAEAEEDKVVEGALAKLDPAELEKLGLSRDDLIPEKDTSERKQEVPAEVQPPVCERCQDLTHYNKGTPIFHPSVHSIAEIIEESPHKYNHIYHLIDAADFPMSLVPRLHNLVGDVNLRSLNRRSRKGKFYGGRRIDMSFIITRSDLLAPEEKQVDALMPSLRNVLRDALGRVGRRVRLGNVHCVSANRGWWTKTLKKRIYERGGAGWMVGKANVGKSSLFSVVFPKGHMQAPQQHGGKDLASLLAEMPFPQTAAAEEGPSKSVIEQPTELDIGEWLPPPRPETNYPAMPTVSALPGTTASPIRIPFGNGKGELIDLPGLDRGGLDEYVKPEHHSSLIMKRRVKPVQESIKPGQSLLLGGFIRITPRTPDLVILAASFTPLETHVTSTEKAISIQKQEGHLSVENIAVPGTGEKIDRAASLELSYDVTKQRAGPLTRKNALNLKPQSLAFRVLAVDVLIEGVGWVEISAQVRTKDYPHEGREKEEHLIEKEEEEEMKNEEEDPWEALERAVNPIKVAETKKPSPPTPPTKPEEPLWPVIDVFTPEGRFIGSRQPLNLYLLNKARTEPAKRLRRSMKGAKKREKMAKRAARAAERAG</sequence>
<feature type="compositionally biased region" description="Acidic residues" evidence="1">
    <location>
        <begin position="538"/>
        <end position="551"/>
    </location>
</feature>
<comment type="caution">
    <text evidence="2">The sequence shown here is derived from an EMBL/GenBank/DDBJ whole genome shotgun (WGS) entry which is preliminary data.</text>
</comment>
<dbReference type="InterPro" id="IPR050896">
    <property type="entry name" value="Mito_lipid_metab_GTPase"/>
</dbReference>
<proteinExistence type="predicted"/>
<dbReference type="OMA" id="GWLNNKP"/>
<dbReference type="Proteomes" id="UP000028545">
    <property type="component" value="Unassembled WGS sequence"/>
</dbReference>
<feature type="compositionally biased region" description="Basic and acidic residues" evidence="1">
    <location>
        <begin position="527"/>
        <end position="537"/>
    </location>
</feature>
<accession>A0A084G8V7</accession>
<dbReference type="HOGENOM" id="CLU_015286_0_0_1"/>
<dbReference type="RefSeq" id="XP_016643568.1">
    <property type="nucleotide sequence ID" value="XM_016786592.1"/>
</dbReference>
<reference evidence="2 3" key="1">
    <citation type="journal article" date="2014" name="Genome Announc.">
        <title>Draft genome sequence of the pathogenic fungus Scedosporium apiospermum.</title>
        <authorList>
            <person name="Vandeputte P."/>
            <person name="Ghamrawi S."/>
            <person name="Rechenmann M."/>
            <person name="Iltis A."/>
            <person name="Giraud S."/>
            <person name="Fleury M."/>
            <person name="Thornton C."/>
            <person name="Delhaes L."/>
            <person name="Meyer W."/>
            <person name="Papon N."/>
            <person name="Bouchara J.P."/>
        </authorList>
    </citation>
    <scope>NUCLEOTIDE SEQUENCE [LARGE SCALE GENOMIC DNA]</scope>
    <source>
        <strain evidence="2 3">IHEM 14462</strain>
    </source>
</reference>
<dbReference type="PANTHER" id="PTHR46434:SF1">
    <property type="entry name" value="GENETIC INTERACTOR OF PROHIBITINS 3, MITOCHONDRIAL"/>
    <property type="match status" value="1"/>
</dbReference>
<feature type="compositionally biased region" description="Basic and acidic residues" evidence="1">
    <location>
        <begin position="78"/>
        <end position="94"/>
    </location>
</feature>
<evidence type="ECO:0008006" key="4">
    <source>
        <dbReference type="Google" id="ProtNLM"/>
    </source>
</evidence>
<evidence type="ECO:0000256" key="1">
    <source>
        <dbReference type="SAM" id="MobiDB-lite"/>
    </source>
</evidence>
<keyword evidence="3" id="KW-1185">Reference proteome</keyword>
<dbReference type="PANTHER" id="PTHR46434">
    <property type="entry name" value="GENETIC INTERACTOR OF PROHIBITINS 3, MITOCHONDRIAL"/>
    <property type="match status" value="1"/>
</dbReference>
<evidence type="ECO:0000313" key="3">
    <source>
        <dbReference type="Proteomes" id="UP000028545"/>
    </source>
</evidence>
<dbReference type="EMBL" id="JOWA01000090">
    <property type="protein sequence ID" value="KEZ43769.1"/>
    <property type="molecule type" value="Genomic_DNA"/>
</dbReference>
<dbReference type="KEGG" id="sapo:SAPIO_CDS3913"/>
<feature type="compositionally biased region" description="Basic residues" evidence="1">
    <location>
        <begin position="618"/>
        <end position="637"/>
    </location>
</feature>
<protein>
    <recommendedName>
        <fullName evidence="4">G domain-containing protein</fullName>
    </recommendedName>
</protein>
<dbReference type="OrthoDB" id="1696305at2759"/>
<dbReference type="GeneID" id="27722985"/>
<feature type="region of interest" description="Disordered" evidence="1">
    <location>
        <begin position="78"/>
        <end position="97"/>
    </location>
</feature>
<dbReference type="AlphaFoldDB" id="A0A084G8V7"/>
<dbReference type="SUPFAM" id="SSF52540">
    <property type="entry name" value="P-loop containing nucleoside triphosphate hydrolases"/>
    <property type="match status" value="1"/>
</dbReference>
<feature type="region of interest" description="Disordered" evidence="1">
    <location>
        <begin position="616"/>
        <end position="644"/>
    </location>
</feature>
<organism evidence="2 3">
    <name type="scientific">Pseudallescheria apiosperma</name>
    <name type="common">Scedosporium apiospermum</name>
    <dbReference type="NCBI Taxonomy" id="563466"/>
    <lineage>
        <taxon>Eukaryota</taxon>
        <taxon>Fungi</taxon>
        <taxon>Dikarya</taxon>
        <taxon>Ascomycota</taxon>
        <taxon>Pezizomycotina</taxon>
        <taxon>Sordariomycetes</taxon>
        <taxon>Hypocreomycetidae</taxon>
        <taxon>Microascales</taxon>
        <taxon>Microascaceae</taxon>
        <taxon>Scedosporium</taxon>
    </lineage>
</organism>
<evidence type="ECO:0000313" key="2">
    <source>
        <dbReference type="EMBL" id="KEZ43769.1"/>
    </source>
</evidence>
<feature type="region of interest" description="Disordered" evidence="1">
    <location>
        <begin position="527"/>
        <end position="551"/>
    </location>
</feature>
<name>A0A084G8V7_PSEDA</name>
<gene>
    <name evidence="2" type="ORF">SAPIO_CDS3913</name>
</gene>
<dbReference type="InterPro" id="IPR027417">
    <property type="entry name" value="P-loop_NTPase"/>
</dbReference>
<dbReference type="VEuPathDB" id="FungiDB:SAPIO_CDS3913"/>